<evidence type="ECO:0000256" key="2">
    <source>
        <dbReference type="ARBA" id="ARBA00022723"/>
    </source>
</evidence>
<dbReference type="AlphaFoldDB" id="A0A6J6T568"/>
<dbReference type="PROSITE" id="PS00886">
    <property type="entry name" value="ILVD_EDD_1"/>
    <property type="match status" value="1"/>
</dbReference>
<keyword evidence="3" id="KW-0408">Iron</keyword>
<organism evidence="8">
    <name type="scientific">freshwater metagenome</name>
    <dbReference type="NCBI Taxonomy" id="449393"/>
    <lineage>
        <taxon>unclassified sequences</taxon>
        <taxon>metagenomes</taxon>
        <taxon>ecological metagenomes</taxon>
    </lineage>
</organism>
<evidence type="ECO:0000259" key="7">
    <source>
        <dbReference type="Pfam" id="PF24877"/>
    </source>
</evidence>
<dbReference type="InterPro" id="IPR020558">
    <property type="entry name" value="DiOHA_6PGluconate_deHydtase_CS"/>
</dbReference>
<dbReference type="SUPFAM" id="SSF52016">
    <property type="entry name" value="LeuD/IlvD-like"/>
    <property type="match status" value="1"/>
</dbReference>
<dbReference type="EMBL" id="CAEZZF010000002">
    <property type="protein sequence ID" value="CAB4742270.1"/>
    <property type="molecule type" value="Genomic_DNA"/>
</dbReference>
<gene>
    <name evidence="8" type="ORF">UFOPK2837_00073</name>
    <name evidence="9" type="ORF">UFOPK4319_00282</name>
</gene>
<accession>A0A6J6T568</accession>
<evidence type="ECO:0000256" key="1">
    <source>
        <dbReference type="ARBA" id="ARBA00006486"/>
    </source>
</evidence>
<dbReference type="PANTHER" id="PTHR43183:SF1">
    <property type="entry name" value="HYPOTHETICAL DIHYDROXY-ACID DEHYDRATASE (EUROFUNG)-RELATED"/>
    <property type="match status" value="1"/>
</dbReference>
<feature type="domain" description="Dihydroxy-acid/6-phosphogluconate dehydratase N-terminal" evidence="6">
    <location>
        <begin position="38"/>
        <end position="348"/>
    </location>
</feature>
<evidence type="ECO:0000256" key="5">
    <source>
        <dbReference type="ARBA" id="ARBA00023239"/>
    </source>
</evidence>
<dbReference type="InterPro" id="IPR037237">
    <property type="entry name" value="IlvD/EDD_N"/>
</dbReference>
<evidence type="ECO:0000256" key="4">
    <source>
        <dbReference type="ARBA" id="ARBA00023014"/>
    </source>
</evidence>
<keyword evidence="2" id="KW-0479">Metal-binding</keyword>
<dbReference type="SUPFAM" id="SSF143975">
    <property type="entry name" value="IlvD/EDD N-terminal domain-like"/>
    <property type="match status" value="1"/>
</dbReference>
<evidence type="ECO:0000256" key="3">
    <source>
        <dbReference type="ARBA" id="ARBA00023004"/>
    </source>
</evidence>
<dbReference type="GO" id="GO:0016836">
    <property type="term" value="F:hydro-lyase activity"/>
    <property type="evidence" value="ECO:0007669"/>
    <property type="project" value="UniProtKB-ARBA"/>
</dbReference>
<dbReference type="Pfam" id="PF00920">
    <property type="entry name" value="ILVD_EDD_N"/>
    <property type="match status" value="1"/>
</dbReference>
<evidence type="ECO:0000313" key="9">
    <source>
        <dbReference type="EMBL" id="CAB5054005.1"/>
    </source>
</evidence>
<dbReference type="InterPro" id="IPR052352">
    <property type="entry name" value="Sugar_Degrad_Dehydratases"/>
</dbReference>
<dbReference type="EMBL" id="CAFBQN010000009">
    <property type="protein sequence ID" value="CAB5054005.1"/>
    <property type="molecule type" value="Genomic_DNA"/>
</dbReference>
<dbReference type="GO" id="GO:0051536">
    <property type="term" value="F:iron-sulfur cluster binding"/>
    <property type="evidence" value="ECO:0007669"/>
    <property type="project" value="UniProtKB-KW"/>
</dbReference>
<keyword evidence="4" id="KW-0411">Iron-sulfur</keyword>
<dbReference type="PANTHER" id="PTHR43183">
    <property type="entry name" value="HYPOTHETICAL DIHYDROXYACID DEHYDRATASE (EUROFUNG)-RELATED"/>
    <property type="match status" value="1"/>
</dbReference>
<evidence type="ECO:0000259" key="6">
    <source>
        <dbReference type="Pfam" id="PF00920"/>
    </source>
</evidence>
<sequence>MTKKMRSQAWFEDKGRNGFIHRSWLKGDGLPDESFDGRPVVGIANTWSQLTPCNSNLRRVAEFVAKGVWEAGGLPLEFPVMSLPETLMRPSSMLYRNLMAMELEEQLRANPIDSVVLLGGCDKTIPGLLMGAASVNLPTMVVSSGPKLNGKYKGEDIGSGVDIWKFVDAVRTGKMTQDEFVEAERCMARSEGHCMTMASASTMAVIAETIGLQLSGAAAIPGSDSRRYLTAHLTGRQAVEIAKQDLKFSDVVTIGAIENAVKVNAAIGGSTNAILHLQALAGRLGYDVKLADFDRWGKDIPMLLNLKPAGTYLMEDFYYAGGAPVILREILHMLKADEKNVMGKTITDQVSGAENYNEEVITPLAKPLKPAGSAIAVLRGNLCPDGAIIKLSAADPKLMQHRGRALIFDSIEELEAVIDDMDLDVDENSVLIVRNSGPRGYPGMPEIGNLPMPKKLLLRGINDMVRISDARMSGSSYGTVVLHVAPESAIGGPLALVENGDFIELDVKNRSLHLDVSEEILAARQAAWKSPLEEVERGFLKLHHDHVLQADQGADLDFLVGNSGSAVPRRPF</sequence>
<reference evidence="8" key="1">
    <citation type="submission" date="2020-05" db="EMBL/GenBank/DDBJ databases">
        <authorList>
            <person name="Chiriac C."/>
            <person name="Salcher M."/>
            <person name="Ghai R."/>
            <person name="Kavagutti S V."/>
        </authorList>
    </citation>
    <scope>NUCLEOTIDE SEQUENCE</scope>
</reference>
<dbReference type="Gene3D" id="3.50.30.80">
    <property type="entry name" value="IlvD/EDD C-terminal domain-like"/>
    <property type="match status" value="1"/>
</dbReference>
<name>A0A6J6T568_9ZZZZ</name>
<feature type="domain" description="Dihydroxy-acid/6-phosphogluconate dehydratase C-terminal" evidence="7">
    <location>
        <begin position="359"/>
        <end position="554"/>
    </location>
</feature>
<dbReference type="NCBIfam" id="NF009560">
    <property type="entry name" value="PRK13017.1"/>
    <property type="match status" value="1"/>
</dbReference>
<evidence type="ECO:0000313" key="8">
    <source>
        <dbReference type="EMBL" id="CAB4742270.1"/>
    </source>
</evidence>
<dbReference type="GO" id="GO:0046872">
    <property type="term" value="F:metal ion binding"/>
    <property type="evidence" value="ECO:0007669"/>
    <property type="project" value="UniProtKB-KW"/>
</dbReference>
<dbReference type="InterPro" id="IPR042096">
    <property type="entry name" value="Dihydro-acid_dehy_C"/>
</dbReference>
<dbReference type="InterPro" id="IPR000581">
    <property type="entry name" value="ILV_EDD_N"/>
</dbReference>
<comment type="similarity">
    <text evidence="1">Belongs to the IlvD/Edd family.</text>
</comment>
<dbReference type="Pfam" id="PF24877">
    <property type="entry name" value="ILV_EDD_C"/>
    <property type="match status" value="1"/>
</dbReference>
<dbReference type="NCBIfam" id="NF004784">
    <property type="entry name" value="PRK06131.1"/>
    <property type="match status" value="1"/>
</dbReference>
<protein>
    <submittedName>
        <fullName evidence="8">Unannotated protein</fullName>
    </submittedName>
</protein>
<proteinExistence type="inferred from homology"/>
<dbReference type="FunFam" id="3.50.30.80:FF:000001">
    <property type="entry name" value="Dihydroxy-acid dehydratase"/>
    <property type="match status" value="1"/>
</dbReference>
<dbReference type="InterPro" id="IPR056740">
    <property type="entry name" value="ILV_EDD_C"/>
</dbReference>
<keyword evidence="5" id="KW-0456">Lyase</keyword>